<proteinExistence type="predicted"/>
<protein>
    <submittedName>
        <fullName evidence="2">Uncharacterized protein</fullName>
    </submittedName>
</protein>
<evidence type="ECO:0000313" key="2">
    <source>
        <dbReference type="EMBL" id="CAH0728730.1"/>
    </source>
</evidence>
<gene>
    <name evidence="2" type="ORF">BINO364_LOCUS13914</name>
</gene>
<accession>A0A8J9YJ85</accession>
<keyword evidence="3" id="KW-1185">Reference proteome</keyword>
<organism evidence="2 3">
    <name type="scientific">Brenthis ino</name>
    <name type="common">lesser marbled fritillary</name>
    <dbReference type="NCBI Taxonomy" id="405034"/>
    <lineage>
        <taxon>Eukaryota</taxon>
        <taxon>Metazoa</taxon>
        <taxon>Ecdysozoa</taxon>
        <taxon>Arthropoda</taxon>
        <taxon>Hexapoda</taxon>
        <taxon>Insecta</taxon>
        <taxon>Pterygota</taxon>
        <taxon>Neoptera</taxon>
        <taxon>Endopterygota</taxon>
        <taxon>Lepidoptera</taxon>
        <taxon>Glossata</taxon>
        <taxon>Ditrysia</taxon>
        <taxon>Papilionoidea</taxon>
        <taxon>Nymphalidae</taxon>
        <taxon>Heliconiinae</taxon>
        <taxon>Argynnini</taxon>
        <taxon>Brenthis</taxon>
    </lineage>
</organism>
<feature type="compositionally biased region" description="Polar residues" evidence="1">
    <location>
        <begin position="62"/>
        <end position="72"/>
    </location>
</feature>
<feature type="region of interest" description="Disordered" evidence="1">
    <location>
        <begin position="1"/>
        <end position="72"/>
    </location>
</feature>
<feature type="non-terminal residue" evidence="2">
    <location>
        <position position="72"/>
    </location>
</feature>
<feature type="compositionally biased region" description="Basic residues" evidence="1">
    <location>
        <begin position="1"/>
        <end position="23"/>
    </location>
</feature>
<name>A0A8J9YJ85_9NEOP</name>
<reference evidence="2" key="1">
    <citation type="submission" date="2021-12" db="EMBL/GenBank/DDBJ databases">
        <authorList>
            <person name="Martin H S."/>
        </authorList>
    </citation>
    <scope>NUCLEOTIDE SEQUENCE</scope>
</reference>
<evidence type="ECO:0000313" key="3">
    <source>
        <dbReference type="Proteomes" id="UP000838878"/>
    </source>
</evidence>
<sequence length="72" mass="8209">MRTINLRRHSKTSRSTRRHRRLCKTSERTGSRACVAAVAHGRRPPPRTVRPPKAETQRRPNVANTTASAHRC</sequence>
<dbReference type="Proteomes" id="UP000838878">
    <property type="component" value="Chromosome 7"/>
</dbReference>
<evidence type="ECO:0000256" key="1">
    <source>
        <dbReference type="SAM" id="MobiDB-lite"/>
    </source>
</evidence>
<dbReference type="AlphaFoldDB" id="A0A8J9YJ85"/>
<dbReference type="EMBL" id="OV170227">
    <property type="protein sequence ID" value="CAH0728730.1"/>
    <property type="molecule type" value="Genomic_DNA"/>
</dbReference>